<dbReference type="AlphaFoldDB" id="A0A8H5GBB6"/>
<dbReference type="EMBL" id="JAACJO010000002">
    <property type="protein sequence ID" value="KAF5361862.1"/>
    <property type="molecule type" value="Genomic_DNA"/>
</dbReference>
<dbReference type="PANTHER" id="PTHR17630:SF44">
    <property type="entry name" value="PROTEIN AIM2"/>
    <property type="match status" value="1"/>
</dbReference>
<proteinExistence type="predicted"/>
<feature type="domain" description="Dienelactone hydrolase" evidence="1">
    <location>
        <begin position="28"/>
        <end position="248"/>
    </location>
</feature>
<dbReference type="Gene3D" id="3.40.50.1820">
    <property type="entry name" value="alpha/beta hydrolase"/>
    <property type="match status" value="1"/>
</dbReference>
<comment type="caution">
    <text evidence="2">The sequence shown here is derived from an EMBL/GenBank/DDBJ whole genome shotgun (WGS) entry which is preliminary data.</text>
</comment>
<dbReference type="Pfam" id="PF01738">
    <property type="entry name" value="DLH"/>
    <property type="match status" value="1"/>
</dbReference>
<accession>A0A8H5GBB6</accession>
<organism evidence="2 3">
    <name type="scientific">Leucocoprinus leucothites</name>
    <dbReference type="NCBI Taxonomy" id="201217"/>
    <lineage>
        <taxon>Eukaryota</taxon>
        <taxon>Fungi</taxon>
        <taxon>Dikarya</taxon>
        <taxon>Basidiomycota</taxon>
        <taxon>Agaricomycotina</taxon>
        <taxon>Agaricomycetes</taxon>
        <taxon>Agaricomycetidae</taxon>
        <taxon>Agaricales</taxon>
        <taxon>Agaricineae</taxon>
        <taxon>Agaricaceae</taxon>
        <taxon>Leucocoprinus</taxon>
    </lineage>
</organism>
<protein>
    <recommendedName>
        <fullName evidence="1">Dienelactone hydrolase domain-containing protein</fullName>
    </recommendedName>
</protein>
<dbReference type="SUPFAM" id="SSF53474">
    <property type="entry name" value="alpha/beta-Hydrolases"/>
    <property type="match status" value="1"/>
</dbReference>
<gene>
    <name evidence="2" type="ORF">D9756_002681</name>
</gene>
<name>A0A8H5GBB6_9AGAR</name>
<reference evidence="2 3" key="1">
    <citation type="journal article" date="2020" name="ISME J.">
        <title>Uncovering the hidden diversity of litter-decomposition mechanisms in mushroom-forming fungi.</title>
        <authorList>
            <person name="Floudas D."/>
            <person name="Bentzer J."/>
            <person name="Ahren D."/>
            <person name="Johansson T."/>
            <person name="Persson P."/>
            <person name="Tunlid A."/>
        </authorList>
    </citation>
    <scope>NUCLEOTIDE SEQUENCE [LARGE SCALE GENOMIC DNA]</scope>
    <source>
        <strain evidence="2 3">CBS 146.42</strain>
    </source>
</reference>
<evidence type="ECO:0000259" key="1">
    <source>
        <dbReference type="Pfam" id="PF01738"/>
    </source>
</evidence>
<dbReference type="InterPro" id="IPR029058">
    <property type="entry name" value="AB_hydrolase_fold"/>
</dbReference>
<dbReference type="GO" id="GO:0016787">
    <property type="term" value="F:hydrolase activity"/>
    <property type="evidence" value="ECO:0007669"/>
    <property type="project" value="InterPro"/>
</dbReference>
<keyword evidence="3" id="KW-1185">Reference proteome</keyword>
<dbReference type="InterPro" id="IPR002925">
    <property type="entry name" value="Dienelactn_hydro"/>
</dbReference>
<sequence>MSLCKHCISGVRHEGTPEGKETQINGVDVYIATPTVDYPKDKALLYLPDAFGHKLTNAQLLADDYARNGFYTVIPDYFNGDALPLDALGRADFDLMKWLSNHMQEQTRPTLDKVIAGLIEQGVKEFVAVGYCFGGRYVFDLAFENIIKASVVCHPSLLKVPDDLEKYAQSSKAPLLINSCTTDTQFPHEAQAQADTIFGQGKFGPGYERAYWEGCTHGFAVRGGLSDPKVKAGKEGAFRNAVEWFIKYA</sequence>
<dbReference type="Proteomes" id="UP000559027">
    <property type="component" value="Unassembled WGS sequence"/>
</dbReference>
<evidence type="ECO:0000313" key="3">
    <source>
        <dbReference type="Proteomes" id="UP000559027"/>
    </source>
</evidence>
<dbReference type="OrthoDB" id="17560at2759"/>
<evidence type="ECO:0000313" key="2">
    <source>
        <dbReference type="EMBL" id="KAF5361862.1"/>
    </source>
</evidence>
<dbReference type="PANTHER" id="PTHR17630">
    <property type="entry name" value="DIENELACTONE HYDROLASE"/>
    <property type="match status" value="1"/>
</dbReference>